<evidence type="ECO:0000259" key="3">
    <source>
        <dbReference type="PROSITE" id="PS50076"/>
    </source>
</evidence>
<dbReference type="PROSITE" id="PS00636">
    <property type="entry name" value="DNAJ_1"/>
    <property type="match status" value="1"/>
</dbReference>
<feature type="transmembrane region" description="Helical" evidence="2">
    <location>
        <begin position="193"/>
        <end position="213"/>
    </location>
</feature>
<reference evidence="4 5" key="1">
    <citation type="submission" date="2018-01" db="EMBL/GenBank/DDBJ databases">
        <title>Draft genome sequence of Jiangella sp. GTF31.</title>
        <authorList>
            <person name="Sahin N."/>
            <person name="Ay H."/>
            <person name="Saygin H."/>
        </authorList>
    </citation>
    <scope>NUCLEOTIDE SEQUENCE [LARGE SCALE GENOMIC DNA]</scope>
    <source>
        <strain evidence="4 5">GTF31</strain>
    </source>
</reference>
<keyword evidence="2" id="KW-0472">Membrane</keyword>
<sequence>MTDLDYYDLLDVPATATAAEIREAYRRAVRTAHPDVGGTSGMFRLITVAYETLSDPDRRAAYDATLGRAGEPADGWHDEPGVTPDDPGDAEADWGQETRWTAAEGRPEPSLADTEMWRRRRPRRVTLVTLLAATAVFFVLGALVVLYDPGFLRPGEAGSDLIGWWDRQPVPRLAATLGYVVLLWSARTGVVQGLVVVHAVCTVLLLLVWPIAYWDLASGAERWTYLLGVLAWLGYNGVLVALASALGRWDEARMFEQTSGTSGVSDVTQWARGEAGARAVRAGYVVIGATFLFLAVVLVAAHGLIRPAAAGPDALDVALRYPVAVAVVVAAYGYLAYISIGHRSGLELLYAPVAVAVLSWPLAYWDIATTGERWLFGLVALAWAGHVGAMYATSSLIDRRRPEPEWTR</sequence>
<dbReference type="PRINTS" id="PR00625">
    <property type="entry name" value="JDOMAIN"/>
</dbReference>
<dbReference type="SMART" id="SM00271">
    <property type="entry name" value="DnaJ"/>
    <property type="match status" value="1"/>
</dbReference>
<feature type="transmembrane region" description="Helical" evidence="2">
    <location>
        <begin position="225"/>
        <end position="246"/>
    </location>
</feature>
<organism evidence="4 5">
    <name type="scientific">Jiangella anatolica</name>
    <dbReference type="NCBI Taxonomy" id="2670374"/>
    <lineage>
        <taxon>Bacteria</taxon>
        <taxon>Bacillati</taxon>
        <taxon>Actinomycetota</taxon>
        <taxon>Actinomycetes</taxon>
        <taxon>Jiangellales</taxon>
        <taxon>Jiangellaceae</taxon>
        <taxon>Jiangella</taxon>
    </lineage>
</organism>
<evidence type="ECO:0000256" key="2">
    <source>
        <dbReference type="SAM" id="Phobius"/>
    </source>
</evidence>
<dbReference type="InterPro" id="IPR018253">
    <property type="entry name" value="DnaJ_domain_CS"/>
</dbReference>
<dbReference type="PANTHER" id="PTHR44240:SF10">
    <property type="entry name" value="J DOMAIN-CONTAINING PROTEIN"/>
    <property type="match status" value="1"/>
</dbReference>
<feature type="transmembrane region" description="Helical" evidence="2">
    <location>
        <begin position="374"/>
        <end position="392"/>
    </location>
</feature>
<keyword evidence="5" id="KW-1185">Reference proteome</keyword>
<evidence type="ECO:0000313" key="5">
    <source>
        <dbReference type="Proteomes" id="UP000248764"/>
    </source>
</evidence>
<evidence type="ECO:0000313" key="4">
    <source>
        <dbReference type="EMBL" id="PZF82779.1"/>
    </source>
</evidence>
<dbReference type="AlphaFoldDB" id="A0A2W2C3J3"/>
<feature type="transmembrane region" description="Helical" evidence="2">
    <location>
        <begin position="169"/>
        <end position="186"/>
    </location>
</feature>
<dbReference type="PROSITE" id="PS50076">
    <property type="entry name" value="DNAJ_2"/>
    <property type="match status" value="1"/>
</dbReference>
<gene>
    <name evidence="4" type="ORF">C1I92_15475</name>
</gene>
<dbReference type="Proteomes" id="UP000248764">
    <property type="component" value="Unassembled WGS sequence"/>
</dbReference>
<dbReference type="InterPro" id="IPR001623">
    <property type="entry name" value="DnaJ_domain"/>
</dbReference>
<dbReference type="RefSeq" id="WP_111255551.1">
    <property type="nucleotide sequence ID" value="NZ_POTW01000033.1"/>
</dbReference>
<keyword evidence="2" id="KW-1133">Transmembrane helix</keyword>
<feature type="transmembrane region" description="Helical" evidence="2">
    <location>
        <begin position="349"/>
        <end position="368"/>
    </location>
</feature>
<dbReference type="InterPro" id="IPR036869">
    <property type="entry name" value="J_dom_sf"/>
</dbReference>
<keyword evidence="2" id="KW-0812">Transmembrane</keyword>
<protein>
    <recommendedName>
        <fullName evidence="3">J domain-containing protein</fullName>
    </recommendedName>
</protein>
<comment type="caution">
    <text evidence="4">The sequence shown here is derived from an EMBL/GenBank/DDBJ whole genome shotgun (WGS) entry which is preliminary data.</text>
</comment>
<dbReference type="InterPro" id="IPR052276">
    <property type="entry name" value="Diphthamide-biosynth_chaperone"/>
</dbReference>
<feature type="transmembrane region" description="Helical" evidence="2">
    <location>
        <begin position="317"/>
        <end position="337"/>
    </location>
</feature>
<dbReference type="CDD" id="cd06257">
    <property type="entry name" value="DnaJ"/>
    <property type="match status" value="1"/>
</dbReference>
<dbReference type="Gene3D" id="1.10.287.110">
    <property type="entry name" value="DnaJ domain"/>
    <property type="match status" value="1"/>
</dbReference>
<feature type="domain" description="J" evidence="3">
    <location>
        <begin position="5"/>
        <end position="66"/>
    </location>
</feature>
<name>A0A2W2C3J3_9ACTN</name>
<feature type="region of interest" description="Disordered" evidence="1">
    <location>
        <begin position="68"/>
        <end position="93"/>
    </location>
</feature>
<feature type="transmembrane region" description="Helical" evidence="2">
    <location>
        <begin position="282"/>
        <end position="305"/>
    </location>
</feature>
<feature type="transmembrane region" description="Helical" evidence="2">
    <location>
        <begin position="125"/>
        <end position="147"/>
    </location>
</feature>
<proteinExistence type="predicted"/>
<dbReference type="SUPFAM" id="SSF46565">
    <property type="entry name" value="Chaperone J-domain"/>
    <property type="match status" value="1"/>
</dbReference>
<dbReference type="EMBL" id="POTW01000033">
    <property type="protein sequence ID" value="PZF82779.1"/>
    <property type="molecule type" value="Genomic_DNA"/>
</dbReference>
<accession>A0A2W2C3J3</accession>
<dbReference type="PANTHER" id="PTHR44240">
    <property type="entry name" value="DNAJ DOMAIN (PROKARYOTIC HEAT SHOCK PROTEIN)-RELATED"/>
    <property type="match status" value="1"/>
</dbReference>
<evidence type="ECO:0000256" key="1">
    <source>
        <dbReference type="SAM" id="MobiDB-lite"/>
    </source>
</evidence>
<dbReference type="Pfam" id="PF00226">
    <property type="entry name" value="DnaJ"/>
    <property type="match status" value="1"/>
</dbReference>